<keyword evidence="14" id="KW-0732">Signal</keyword>
<evidence type="ECO:0000256" key="4">
    <source>
        <dbReference type="ARBA" id="ARBA00022723"/>
    </source>
</evidence>
<dbReference type="Pfam" id="PF00817">
    <property type="entry name" value="IMS"/>
    <property type="match status" value="1"/>
</dbReference>
<dbReference type="PROSITE" id="PS50157">
    <property type="entry name" value="ZINC_FINGER_C2H2_2"/>
    <property type="match status" value="1"/>
</dbReference>
<evidence type="ECO:0000256" key="7">
    <source>
        <dbReference type="ARBA" id="ARBA00022833"/>
    </source>
</evidence>
<sequence>MPSPNLLVALIGALSLATPLKAARKCYWADGTEADGSQQPCNPEATFSACCALNQTRPDICLSSGLCYAQEEGHEGMIYSRGCTDPTGQAEECPRMCSDRKHSPQSRDADSPSTNARYLRGVGASNWNAGQPVRSYNVLQCETGNMFCCRSASTNANCCGDKSAVWRINIGQLQTKSLETGMASATCDAMCADAQFMGECPKDRAAVVGGAVGGVLGAALIASLGVIAVLCRRRLEDHNTVIEPREYSHAAPSAQELSGRSVHEMQGSEAYLYKEPRGSIHLNLPTTPKSQASQGSSGERITLSLDPFSSVDGAFLSGDRWTLRCAHASKVNKEEVVTGDGVAGDSGPVRASSHGVISIQLQQSSRAARTAAAASAALDSKHSHNASGEVVNRGGTQFCAVDCAKMSSPPAISSPLHGGARQRSRFTYRQLAHLASYSTSNPLRVIAHIDLDAFYAQCEMVRLGVPEDKPLAVQQWQGLIAVNYPARAAGIGRHCNVTEAKKLCPELIAQHVATWREGDDKWAYREDAAANITSDKVSLDPYRLQSRRILALVKEVLPHDLQKVEKASIDEVFLDLSAHVHSVLLERFPELSNPPPYDDPTEALPLPPVSALDWQADALVDLDEEEETQDPDWDDVAILIGSEVVRSVRAEIRKKLGYTCSAGIASNKLLSKLGSGFKKPNCQTVVRNRAVAAFLADFKLTKIRNLGGKLGDQVVSTFHTESVRDLLKVPLDQMKAKMGDDTGRWLYDTVRGVDTSEVNSRTQIKSMLSAKSFRPSIHNAEQALKWLRIFVADIYARLVEEGVLDNKRRPRTINLHHRTSGQTRSRQGPIPQGKTLSEDVLFQLAKDLLYQIISDGKVWPCANLSLSVGGFEEGIKGNMAIGAFLVKGSTEADASRSASPTYRAEPEERPSKRPRVESGGIHRFFVKGAGAHETIPHERDSPNSGGETQIHPSNLHQDQAHESEQSPQVETHAETQLPITDFVCRRCNASFDDPGLLQSHGDWHMAKDIQEEERVRPAFAENPPCSRSSIPKGTNTSSRRGRQGKLEQGQQKLKFG</sequence>
<dbReference type="SUPFAM" id="SSF100879">
    <property type="entry name" value="Lesion bypass DNA polymerase (Y-family), little finger domain"/>
    <property type="match status" value="1"/>
</dbReference>
<evidence type="ECO:0000256" key="2">
    <source>
        <dbReference type="ARBA" id="ARBA00004173"/>
    </source>
</evidence>
<evidence type="ECO:0000313" key="19">
    <source>
        <dbReference type="Proteomes" id="UP001287286"/>
    </source>
</evidence>
<feature type="region of interest" description="Disordered" evidence="13">
    <location>
        <begin position="94"/>
        <end position="114"/>
    </location>
</feature>
<evidence type="ECO:0000259" key="17">
    <source>
        <dbReference type="PROSITE" id="PS51907"/>
    </source>
</evidence>
<keyword evidence="5" id="KW-0227">DNA damage</keyword>
<organism evidence="18 19">
    <name type="scientific">Purpureocillium lilacinum</name>
    <name type="common">Paecilomyces lilacinus</name>
    <dbReference type="NCBI Taxonomy" id="33203"/>
    <lineage>
        <taxon>Eukaryota</taxon>
        <taxon>Fungi</taxon>
        <taxon>Dikarya</taxon>
        <taxon>Ascomycota</taxon>
        <taxon>Pezizomycotina</taxon>
        <taxon>Sordariomycetes</taxon>
        <taxon>Hypocreomycetidae</taxon>
        <taxon>Hypocreales</taxon>
        <taxon>Ophiocordycipitaceae</taxon>
        <taxon>Purpureocillium</taxon>
    </lineage>
</organism>
<dbReference type="Pfam" id="PF11799">
    <property type="entry name" value="IMS_C"/>
    <property type="match status" value="1"/>
</dbReference>
<dbReference type="InterPro" id="IPR036775">
    <property type="entry name" value="DNA_pol_Y-fam_lit_finger_sf"/>
</dbReference>
<keyword evidence="4" id="KW-0479">Metal-binding</keyword>
<dbReference type="Gene3D" id="1.10.150.20">
    <property type="entry name" value="5' to 3' exonuclease, C-terminal subdomain"/>
    <property type="match status" value="1"/>
</dbReference>
<keyword evidence="8" id="KW-0496">Mitochondrion</keyword>
<dbReference type="InterPro" id="IPR041298">
    <property type="entry name" value="UBZ3"/>
</dbReference>
<dbReference type="Pfam" id="PF21704">
    <property type="entry name" value="POLH-Rev1_HhH"/>
    <property type="match status" value="1"/>
</dbReference>
<feature type="compositionally biased region" description="Polar residues" evidence="13">
    <location>
        <begin position="942"/>
        <end position="957"/>
    </location>
</feature>
<evidence type="ECO:0000256" key="14">
    <source>
        <dbReference type="SAM" id="SignalP"/>
    </source>
</evidence>
<dbReference type="Gene3D" id="3.30.1490.100">
    <property type="entry name" value="DNA polymerase, Y-family, little finger domain"/>
    <property type="match status" value="1"/>
</dbReference>
<dbReference type="EMBL" id="JAWRVI010000025">
    <property type="protein sequence ID" value="KAK4088335.1"/>
    <property type="molecule type" value="Genomic_DNA"/>
</dbReference>
<evidence type="ECO:0000259" key="16">
    <source>
        <dbReference type="PROSITE" id="PS50173"/>
    </source>
</evidence>
<keyword evidence="9" id="KW-0234">DNA repair</keyword>
<dbReference type="InterPro" id="IPR052230">
    <property type="entry name" value="DNA_polymerase_eta"/>
</dbReference>
<gene>
    <name evidence="18" type="ORF">Purlil1_7214</name>
</gene>
<evidence type="ECO:0000256" key="1">
    <source>
        <dbReference type="ARBA" id="ARBA00004123"/>
    </source>
</evidence>
<dbReference type="Pfam" id="PF18439">
    <property type="entry name" value="zf_UBZ"/>
    <property type="match status" value="1"/>
</dbReference>
<comment type="subcellular location">
    <subcellularLocation>
        <location evidence="2">Mitochondrion</location>
    </subcellularLocation>
    <subcellularLocation>
        <location evidence="1">Nucleus</location>
    </subcellularLocation>
</comment>
<evidence type="ECO:0000256" key="11">
    <source>
        <dbReference type="ARBA" id="ARBA00044975"/>
    </source>
</evidence>
<dbReference type="InterPro" id="IPR043502">
    <property type="entry name" value="DNA/RNA_pol_sf"/>
</dbReference>
<dbReference type="PROSITE" id="PS51907">
    <property type="entry name" value="ZF_UBZ3"/>
    <property type="match status" value="1"/>
</dbReference>
<evidence type="ECO:0000256" key="8">
    <source>
        <dbReference type="ARBA" id="ARBA00023128"/>
    </source>
</evidence>
<dbReference type="InterPro" id="IPR017961">
    <property type="entry name" value="DNA_pol_Y-fam_little_finger"/>
</dbReference>
<evidence type="ECO:0000259" key="15">
    <source>
        <dbReference type="PROSITE" id="PS50157"/>
    </source>
</evidence>
<dbReference type="PANTHER" id="PTHR45873:SF1">
    <property type="entry name" value="DNA POLYMERASE ETA"/>
    <property type="match status" value="1"/>
</dbReference>
<feature type="chain" id="PRO_5047206515" description="DNA polymerase eta" evidence="14">
    <location>
        <begin position="23"/>
        <end position="1056"/>
    </location>
</feature>
<evidence type="ECO:0000256" key="9">
    <source>
        <dbReference type="ARBA" id="ARBA00023204"/>
    </source>
</evidence>
<feature type="compositionally biased region" description="Polar residues" evidence="13">
    <location>
        <begin position="1025"/>
        <end position="1038"/>
    </location>
</feature>
<dbReference type="SUPFAM" id="SSF56672">
    <property type="entry name" value="DNA/RNA polymerases"/>
    <property type="match status" value="1"/>
</dbReference>
<evidence type="ECO:0000256" key="10">
    <source>
        <dbReference type="ARBA" id="ARBA00023242"/>
    </source>
</evidence>
<name>A0ABR0BWI0_PURLI</name>
<accession>A0ABR0BWI0</accession>
<comment type="caution">
    <text evidence="18">The sequence shown here is derived from an EMBL/GenBank/DDBJ whole genome shotgun (WGS) entry which is preliminary data.</text>
</comment>
<dbReference type="InterPro" id="IPR001126">
    <property type="entry name" value="UmuC"/>
</dbReference>
<evidence type="ECO:0000256" key="5">
    <source>
        <dbReference type="ARBA" id="ARBA00022763"/>
    </source>
</evidence>
<keyword evidence="7" id="KW-0862">Zinc</keyword>
<feature type="compositionally biased region" description="Low complexity" evidence="13">
    <location>
        <begin position="1046"/>
        <end position="1056"/>
    </location>
</feature>
<dbReference type="Gene3D" id="3.40.1170.60">
    <property type="match status" value="1"/>
</dbReference>
<feature type="domain" description="UBZ3-type" evidence="17">
    <location>
        <begin position="977"/>
        <end position="1012"/>
    </location>
</feature>
<dbReference type="Gene3D" id="3.30.70.270">
    <property type="match status" value="1"/>
</dbReference>
<keyword evidence="3" id="KW-0808">Transferase</keyword>
<dbReference type="PANTHER" id="PTHR45873">
    <property type="entry name" value="DNA POLYMERASE ETA"/>
    <property type="match status" value="1"/>
</dbReference>
<evidence type="ECO:0000256" key="6">
    <source>
        <dbReference type="ARBA" id="ARBA00022771"/>
    </source>
</evidence>
<evidence type="ECO:0000256" key="3">
    <source>
        <dbReference type="ARBA" id="ARBA00022679"/>
    </source>
</evidence>
<protein>
    <recommendedName>
        <fullName evidence="11">DNA polymerase eta</fullName>
    </recommendedName>
</protein>
<reference evidence="18 19" key="1">
    <citation type="journal article" date="2024" name="Microbiol. Resour. Announc.">
        <title>Genome annotations for the ascomycete fungi Trichoderma harzianum, Trichoderma aggressivum, and Purpureocillium lilacinum.</title>
        <authorList>
            <person name="Beijen E.P.W."/>
            <person name="Ohm R.A."/>
        </authorList>
    </citation>
    <scope>NUCLEOTIDE SEQUENCE [LARGE SCALE GENOMIC DNA]</scope>
    <source>
        <strain evidence="18 19">CBS 150709</strain>
    </source>
</reference>
<feature type="domain" description="C2H2-type" evidence="15">
    <location>
        <begin position="982"/>
        <end position="1009"/>
    </location>
</feature>
<dbReference type="PROSITE" id="PS50173">
    <property type="entry name" value="UMUC"/>
    <property type="match status" value="1"/>
</dbReference>
<feature type="region of interest" description="Disordered" evidence="13">
    <location>
        <begin position="1009"/>
        <end position="1056"/>
    </location>
</feature>
<keyword evidence="19" id="KW-1185">Reference proteome</keyword>
<feature type="domain" description="UmuC" evidence="16">
    <location>
        <begin position="446"/>
        <end position="707"/>
    </location>
</feature>
<keyword evidence="10" id="KW-0539">Nucleus</keyword>
<dbReference type="InterPro" id="IPR043128">
    <property type="entry name" value="Rev_trsase/Diguanyl_cyclase"/>
</dbReference>
<dbReference type="InterPro" id="IPR013087">
    <property type="entry name" value="Znf_C2H2_type"/>
</dbReference>
<evidence type="ECO:0000313" key="18">
    <source>
        <dbReference type="EMBL" id="KAK4088335.1"/>
    </source>
</evidence>
<keyword evidence="6 12" id="KW-0863">Zinc-finger</keyword>
<feature type="region of interest" description="Disordered" evidence="13">
    <location>
        <begin position="890"/>
        <end position="973"/>
    </location>
</feature>
<proteinExistence type="predicted"/>
<evidence type="ECO:0000256" key="12">
    <source>
        <dbReference type="PROSITE-ProRule" id="PRU00042"/>
    </source>
</evidence>
<feature type="signal peptide" evidence="14">
    <location>
        <begin position="1"/>
        <end position="22"/>
    </location>
</feature>
<dbReference type="Proteomes" id="UP001287286">
    <property type="component" value="Unassembled WGS sequence"/>
</dbReference>
<feature type="compositionally biased region" description="Basic and acidic residues" evidence="13">
    <location>
        <begin position="94"/>
        <end position="110"/>
    </location>
</feature>
<feature type="compositionally biased region" description="Basic and acidic residues" evidence="13">
    <location>
        <begin position="904"/>
        <end position="916"/>
    </location>
</feature>
<dbReference type="PROSITE" id="PS00028">
    <property type="entry name" value="ZINC_FINGER_C2H2_1"/>
    <property type="match status" value="1"/>
</dbReference>
<evidence type="ECO:0000256" key="13">
    <source>
        <dbReference type="SAM" id="MobiDB-lite"/>
    </source>
</evidence>